<gene>
    <name evidence="6" type="ORF">GCM10009802_01760</name>
</gene>
<dbReference type="InterPro" id="IPR003439">
    <property type="entry name" value="ABC_transporter-like_ATP-bd"/>
</dbReference>
<dbReference type="CDD" id="cd03214">
    <property type="entry name" value="ABC_Iron-Siderophores_B12_Hemin"/>
    <property type="match status" value="1"/>
</dbReference>
<accession>A0ABN2XAG2</accession>
<dbReference type="NCBIfam" id="NF010068">
    <property type="entry name" value="PRK13548.1"/>
    <property type="match status" value="1"/>
</dbReference>
<evidence type="ECO:0000313" key="7">
    <source>
        <dbReference type="Proteomes" id="UP001500443"/>
    </source>
</evidence>
<dbReference type="PANTHER" id="PTHR42794">
    <property type="entry name" value="HEMIN IMPORT ATP-BINDING PROTEIN HMUV"/>
    <property type="match status" value="1"/>
</dbReference>
<dbReference type="InterPro" id="IPR003593">
    <property type="entry name" value="AAA+_ATPase"/>
</dbReference>
<dbReference type="InterPro" id="IPR027417">
    <property type="entry name" value="P-loop_NTPase"/>
</dbReference>
<protein>
    <submittedName>
        <fullName evidence="6">Heme ABC transporter ATP-binding protein</fullName>
    </submittedName>
</protein>
<dbReference type="RefSeq" id="WP_344286763.1">
    <property type="nucleotide sequence ID" value="NZ_BAAAPF010000002.1"/>
</dbReference>
<keyword evidence="1" id="KW-0813">Transport</keyword>
<proteinExistence type="predicted"/>
<keyword evidence="3 6" id="KW-0067">ATP-binding</keyword>
<dbReference type="EMBL" id="BAAAPF010000002">
    <property type="protein sequence ID" value="GAA2107021.1"/>
    <property type="molecule type" value="Genomic_DNA"/>
</dbReference>
<dbReference type="SMART" id="SM00382">
    <property type="entry name" value="AAA"/>
    <property type="match status" value="1"/>
</dbReference>
<comment type="caution">
    <text evidence="6">The sequence shown here is derived from an EMBL/GenBank/DDBJ whole genome shotgun (WGS) entry which is preliminary data.</text>
</comment>
<name>A0ABN2XAG2_9ACTN</name>
<dbReference type="Gene3D" id="3.40.50.300">
    <property type="entry name" value="P-loop containing nucleotide triphosphate hydrolases"/>
    <property type="match status" value="1"/>
</dbReference>
<feature type="domain" description="ABC transporter" evidence="5">
    <location>
        <begin position="11"/>
        <end position="246"/>
    </location>
</feature>
<organism evidence="6 7">
    <name type="scientific">Streptomyces synnematoformans</name>
    <dbReference type="NCBI Taxonomy" id="415721"/>
    <lineage>
        <taxon>Bacteria</taxon>
        <taxon>Bacillati</taxon>
        <taxon>Actinomycetota</taxon>
        <taxon>Actinomycetes</taxon>
        <taxon>Kitasatosporales</taxon>
        <taxon>Streptomycetaceae</taxon>
        <taxon>Streptomyces</taxon>
    </lineage>
</organism>
<evidence type="ECO:0000256" key="1">
    <source>
        <dbReference type="ARBA" id="ARBA00022448"/>
    </source>
</evidence>
<evidence type="ECO:0000259" key="5">
    <source>
        <dbReference type="PROSITE" id="PS50893"/>
    </source>
</evidence>
<evidence type="ECO:0000256" key="4">
    <source>
        <dbReference type="ARBA" id="ARBA00022967"/>
    </source>
</evidence>
<sequence length="277" mass="29494">MSDDSGRGTVLRASTLRLAYDERVILDDVSLGAVPGEVLGLIGPNGAGKTTLLKTLAGLLTPQAGQVLLNGRPLTRMRPREVARQLAHVPQDTALDFGFTAYDVVLMGRHPHVRRLQPLDTADHRITGEALHTVGAAHLAGQRVPTLSGGERQLVHLARALAQQPQALLLDEPVAALDLRHQLHVLQLLRTLAAHGTAVVTVLHDLGQAARFCDRLALLDAGRIAAAGPPADVLTEPLISAAYGVQAAVRADEDTGALRVTPLRIVSSENNRKESVR</sequence>
<keyword evidence="2" id="KW-0547">Nucleotide-binding</keyword>
<evidence type="ECO:0000256" key="2">
    <source>
        <dbReference type="ARBA" id="ARBA00022741"/>
    </source>
</evidence>
<reference evidence="6 7" key="1">
    <citation type="journal article" date="2019" name="Int. J. Syst. Evol. Microbiol.">
        <title>The Global Catalogue of Microorganisms (GCM) 10K type strain sequencing project: providing services to taxonomists for standard genome sequencing and annotation.</title>
        <authorList>
            <consortium name="The Broad Institute Genomics Platform"/>
            <consortium name="The Broad Institute Genome Sequencing Center for Infectious Disease"/>
            <person name="Wu L."/>
            <person name="Ma J."/>
        </authorList>
    </citation>
    <scope>NUCLEOTIDE SEQUENCE [LARGE SCALE GENOMIC DNA]</scope>
    <source>
        <strain evidence="6 7">JCM 15481</strain>
    </source>
</reference>
<dbReference type="SUPFAM" id="SSF52540">
    <property type="entry name" value="P-loop containing nucleoside triphosphate hydrolases"/>
    <property type="match status" value="1"/>
</dbReference>
<evidence type="ECO:0000256" key="3">
    <source>
        <dbReference type="ARBA" id="ARBA00022840"/>
    </source>
</evidence>
<keyword evidence="4" id="KW-1278">Translocase</keyword>
<keyword evidence="7" id="KW-1185">Reference proteome</keyword>
<dbReference type="GO" id="GO:0005524">
    <property type="term" value="F:ATP binding"/>
    <property type="evidence" value="ECO:0007669"/>
    <property type="project" value="UniProtKB-KW"/>
</dbReference>
<dbReference type="Proteomes" id="UP001500443">
    <property type="component" value="Unassembled WGS sequence"/>
</dbReference>
<evidence type="ECO:0000313" key="6">
    <source>
        <dbReference type="EMBL" id="GAA2107021.1"/>
    </source>
</evidence>
<dbReference type="PROSITE" id="PS50893">
    <property type="entry name" value="ABC_TRANSPORTER_2"/>
    <property type="match status" value="1"/>
</dbReference>
<dbReference type="Pfam" id="PF00005">
    <property type="entry name" value="ABC_tran"/>
    <property type="match status" value="1"/>
</dbReference>
<dbReference type="PANTHER" id="PTHR42794:SF1">
    <property type="entry name" value="HEMIN IMPORT ATP-BINDING PROTEIN HMUV"/>
    <property type="match status" value="1"/>
</dbReference>